<dbReference type="Gene3D" id="3.30.70.100">
    <property type="match status" value="1"/>
</dbReference>
<evidence type="ECO:0000313" key="2">
    <source>
        <dbReference type="EMBL" id="NJC70743.1"/>
    </source>
</evidence>
<dbReference type="InterPro" id="IPR050744">
    <property type="entry name" value="AI-2_Isomerase_LsrG"/>
</dbReference>
<keyword evidence="3" id="KW-1185">Reference proteome</keyword>
<dbReference type="Proteomes" id="UP000722989">
    <property type="component" value="Unassembled WGS sequence"/>
</dbReference>
<organism evidence="2 3">
    <name type="scientific">Planosporangium thailandense</name>
    <dbReference type="NCBI Taxonomy" id="765197"/>
    <lineage>
        <taxon>Bacteria</taxon>
        <taxon>Bacillati</taxon>
        <taxon>Actinomycetota</taxon>
        <taxon>Actinomycetes</taxon>
        <taxon>Micromonosporales</taxon>
        <taxon>Micromonosporaceae</taxon>
        <taxon>Planosporangium</taxon>
    </lineage>
</organism>
<feature type="domain" description="ABM" evidence="1">
    <location>
        <begin position="3"/>
        <end position="93"/>
    </location>
</feature>
<name>A0ABX0XY58_9ACTN</name>
<dbReference type="GO" id="GO:0004497">
    <property type="term" value="F:monooxygenase activity"/>
    <property type="evidence" value="ECO:0007669"/>
    <property type="project" value="UniProtKB-KW"/>
</dbReference>
<keyword evidence="2" id="KW-0560">Oxidoreductase</keyword>
<dbReference type="PANTHER" id="PTHR33336">
    <property type="entry name" value="QUINOL MONOOXYGENASE YGIN-RELATED"/>
    <property type="match status" value="1"/>
</dbReference>
<keyword evidence="2" id="KW-0503">Monooxygenase</keyword>
<reference evidence="2 3" key="1">
    <citation type="submission" date="2020-03" db="EMBL/GenBank/DDBJ databases">
        <title>WGS of the type strain of Planosporangium spp.</title>
        <authorList>
            <person name="Thawai C."/>
        </authorList>
    </citation>
    <scope>NUCLEOTIDE SEQUENCE [LARGE SCALE GENOMIC DNA]</scope>
    <source>
        <strain evidence="2 3">TBRC 5610</strain>
    </source>
</reference>
<dbReference type="EMBL" id="JAATVY010000008">
    <property type="protein sequence ID" value="NJC70743.1"/>
    <property type="molecule type" value="Genomic_DNA"/>
</dbReference>
<dbReference type="InterPro" id="IPR007138">
    <property type="entry name" value="ABM_dom"/>
</dbReference>
<dbReference type="InterPro" id="IPR011008">
    <property type="entry name" value="Dimeric_a/b-barrel"/>
</dbReference>
<protein>
    <submittedName>
        <fullName evidence="2">Antibiotic biosynthesis monooxygenase</fullName>
    </submittedName>
</protein>
<proteinExistence type="predicted"/>
<gene>
    <name evidence="2" type="ORF">HC031_13610</name>
</gene>
<comment type="caution">
    <text evidence="2">The sequence shown here is derived from an EMBL/GenBank/DDBJ whole genome shotgun (WGS) entry which is preliminary data.</text>
</comment>
<dbReference type="Pfam" id="PF03992">
    <property type="entry name" value="ABM"/>
    <property type="match status" value="1"/>
</dbReference>
<dbReference type="RefSeq" id="WP_167925658.1">
    <property type="nucleotide sequence ID" value="NZ_JAATVY010000008.1"/>
</dbReference>
<sequence>MTFGLVVRFDIRDEQAAEQFDALAAEAVAQIAAKEPGTLVYATHTVEGEPLARVFYEVYADRDAFQAHEDADHVKEFHARKNPLLVGEHRVEFLTPGPAKGLPEAW</sequence>
<evidence type="ECO:0000313" key="3">
    <source>
        <dbReference type="Proteomes" id="UP000722989"/>
    </source>
</evidence>
<dbReference type="SUPFAM" id="SSF54909">
    <property type="entry name" value="Dimeric alpha+beta barrel"/>
    <property type="match status" value="1"/>
</dbReference>
<dbReference type="PANTHER" id="PTHR33336:SF15">
    <property type="entry name" value="ABM DOMAIN-CONTAINING PROTEIN"/>
    <property type="match status" value="1"/>
</dbReference>
<evidence type="ECO:0000259" key="1">
    <source>
        <dbReference type="PROSITE" id="PS51725"/>
    </source>
</evidence>
<accession>A0ABX0XY58</accession>
<dbReference type="PROSITE" id="PS51725">
    <property type="entry name" value="ABM"/>
    <property type="match status" value="1"/>
</dbReference>